<dbReference type="InterPro" id="IPR057727">
    <property type="entry name" value="WCX_dom"/>
</dbReference>
<dbReference type="EMBL" id="PUEC01000052">
    <property type="protein sequence ID" value="PWB00182.1"/>
    <property type="molecule type" value="Genomic_DNA"/>
</dbReference>
<sequence>MADITDQTYKLPKDFDAAGYFATAYGIVLGYDAKPERIVIRANEDHKHYLKSLPLHHSQRLIEDYGEYADFELYLSPTYDFIMKLLHVGAMIEVIIPASLRKEMKGWISDIYELYKND</sequence>
<evidence type="ECO:0000259" key="1">
    <source>
        <dbReference type="Pfam" id="PF25583"/>
    </source>
</evidence>
<evidence type="ECO:0000313" key="2">
    <source>
        <dbReference type="EMBL" id="PWB00182.1"/>
    </source>
</evidence>
<proteinExistence type="predicted"/>
<name>A0A2V1IHS4_9BACT</name>
<evidence type="ECO:0000313" key="3">
    <source>
        <dbReference type="Proteomes" id="UP000244905"/>
    </source>
</evidence>
<dbReference type="Proteomes" id="UP000244905">
    <property type="component" value="Unassembled WGS sequence"/>
</dbReference>
<comment type="caution">
    <text evidence="2">The sequence shown here is derived from an EMBL/GenBank/DDBJ whole genome shotgun (WGS) entry which is preliminary data.</text>
</comment>
<gene>
    <name evidence="2" type="ORF">C5O23_13640</name>
</gene>
<accession>A0A2V1IHS4</accession>
<reference evidence="3" key="1">
    <citation type="submission" date="2018-02" db="EMBL/GenBank/DDBJ databases">
        <authorList>
            <person name="Clavel T."/>
            <person name="Strowig T."/>
        </authorList>
    </citation>
    <scope>NUCLEOTIDE SEQUENCE [LARGE SCALE GENOMIC DNA]</scope>
    <source>
        <strain evidence="3">DSM 103720</strain>
    </source>
</reference>
<organism evidence="2 3">
    <name type="scientific">Duncaniella muris</name>
    <dbReference type="NCBI Taxonomy" id="2094150"/>
    <lineage>
        <taxon>Bacteria</taxon>
        <taxon>Pseudomonadati</taxon>
        <taxon>Bacteroidota</taxon>
        <taxon>Bacteroidia</taxon>
        <taxon>Bacteroidales</taxon>
        <taxon>Muribaculaceae</taxon>
        <taxon>Duncaniella</taxon>
    </lineage>
</organism>
<protein>
    <submittedName>
        <fullName evidence="2">WYL domain-containing protein</fullName>
    </submittedName>
</protein>
<feature type="domain" description="WCX" evidence="1">
    <location>
        <begin position="35"/>
        <end position="109"/>
    </location>
</feature>
<dbReference type="Pfam" id="PF25583">
    <property type="entry name" value="WCX"/>
    <property type="match status" value="1"/>
</dbReference>
<keyword evidence="3" id="KW-1185">Reference proteome</keyword>
<dbReference type="AlphaFoldDB" id="A0A2V1IHS4"/>